<gene>
    <name evidence="1" type="ORF">L873DRAFT_1806219</name>
</gene>
<organism evidence="1 2">
    <name type="scientific">Choiromyces venosus 120613-1</name>
    <dbReference type="NCBI Taxonomy" id="1336337"/>
    <lineage>
        <taxon>Eukaryota</taxon>
        <taxon>Fungi</taxon>
        <taxon>Dikarya</taxon>
        <taxon>Ascomycota</taxon>
        <taxon>Pezizomycotina</taxon>
        <taxon>Pezizomycetes</taxon>
        <taxon>Pezizales</taxon>
        <taxon>Tuberaceae</taxon>
        <taxon>Choiromyces</taxon>
    </lineage>
</organism>
<dbReference type="Proteomes" id="UP000276215">
    <property type="component" value="Unassembled WGS sequence"/>
</dbReference>
<reference evidence="1 2" key="1">
    <citation type="journal article" date="2018" name="Nat. Ecol. Evol.">
        <title>Pezizomycetes genomes reveal the molecular basis of ectomycorrhizal truffle lifestyle.</title>
        <authorList>
            <person name="Murat C."/>
            <person name="Payen T."/>
            <person name="Noel B."/>
            <person name="Kuo A."/>
            <person name="Morin E."/>
            <person name="Chen J."/>
            <person name="Kohler A."/>
            <person name="Krizsan K."/>
            <person name="Balestrini R."/>
            <person name="Da Silva C."/>
            <person name="Montanini B."/>
            <person name="Hainaut M."/>
            <person name="Levati E."/>
            <person name="Barry K.W."/>
            <person name="Belfiori B."/>
            <person name="Cichocki N."/>
            <person name="Clum A."/>
            <person name="Dockter R.B."/>
            <person name="Fauchery L."/>
            <person name="Guy J."/>
            <person name="Iotti M."/>
            <person name="Le Tacon F."/>
            <person name="Lindquist E.A."/>
            <person name="Lipzen A."/>
            <person name="Malagnac F."/>
            <person name="Mello A."/>
            <person name="Molinier V."/>
            <person name="Miyauchi S."/>
            <person name="Poulain J."/>
            <person name="Riccioni C."/>
            <person name="Rubini A."/>
            <person name="Sitrit Y."/>
            <person name="Splivallo R."/>
            <person name="Traeger S."/>
            <person name="Wang M."/>
            <person name="Zifcakova L."/>
            <person name="Wipf D."/>
            <person name="Zambonelli A."/>
            <person name="Paolocci F."/>
            <person name="Nowrousian M."/>
            <person name="Ottonello S."/>
            <person name="Baldrian P."/>
            <person name="Spatafora J.W."/>
            <person name="Henrissat B."/>
            <person name="Nagy L.G."/>
            <person name="Aury J.M."/>
            <person name="Wincker P."/>
            <person name="Grigoriev I.V."/>
            <person name="Bonfante P."/>
            <person name="Martin F.M."/>
        </authorList>
    </citation>
    <scope>NUCLEOTIDE SEQUENCE [LARGE SCALE GENOMIC DNA]</scope>
    <source>
        <strain evidence="1 2">120613-1</strain>
    </source>
</reference>
<protein>
    <submittedName>
        <fullName evidence="1">Uncharacterized protein</fullName>
    </submittedName>
</protein>
<dbReference type="EMBL" id="ML120385">
    <property type="protein sequence ID" value="RPA99721.1"/>
    <property type="molecule type" value="Genomic_DNA"/>
</dbReference>
<evidence type="ECO:0000313" key="2">
    <source>
        <dbReference type="Proteomes" id="UP000276215"/>
    </source>
</evidence>
<evidence type="ECO:0000313" key="1">
    <source>
        <dbReference type="EMBL" id="RPA99721.1"/>
    </source>
</evidence>
<accession>A0A3N4JSC4</accession>
<dbReference type="AlphaFoldDB" id="A0A3N4JSC4"/>
<keyword evidence="2" id="KW-1185">Reference proteome</keyword>
<proteinExistence type="predicted"/>
<sequence length="64" mass="7541">MISAHLTRLTFSFCFFFFSFVFSPPITVFYPIPFISARIPTYIRTNIPSKYSLKKFYKNSSDNP</sequence>
<name>A0A3N4JSC4_9PEZI</name>